<evidence type="ECO:0000313" key="3">
    <source>
        <dbReference type="Proteomes" id="UP001596378"/>
    </source>
</evidence>
<dbReference type="EMBL" id="JBHTAI010000046">
    <property type="protein sequence ID" value="MFC7153798.1"/>
    <property type="molecule type" value="Genomic_DNA"/>
</dbReference>
<comment type="caution">
    <text evidence="2">The sequence shown here is derived from an EMBL/GenBank/DDBJ whole genome shotgun (WGS) entry which is preliminary data.</text>
</comment>
<feature type="region of interest" description="Disordered" evidence="1">
    <location>
        <begin position="1"/>
        <end position="23"/>
    </location>
</feature>
<keyword evidence="3" id="KW-1185">Reference proteome</keyword>
<evidence type="ECO:0000256" key="1">
    <source>
        <dbReference type="SAM" id="MobiDB-lite"/>
    </source>
</evidence>
<protein>
    <submittedName>
        <fullName evidence="2">Uncharacterized protein</fullName>
    </submittedName>
</protein>
<evidence type="ECO:0000313" key="2">
    <source>
        <dbReference type="EMBL" id="MFC7153798.1"/>
    </source>
</evidence>
<gene>
    <name evidence="2" type="ORF">ACFQMJ_35190</name>
</gene>
<name>A0ABW2FKX3_9BACL</name>
<accession>A0ABW2FKX3</accession>
<reference evidence="3" key="1">
    <citation type="journal article" date="2019" name="Int. J. Syst. Evol. Microbiol.">
        <title>The Global Catalogue of Microorganisms (GCM) 10K type strain sequencing project: providing services to taxonomists for standard genome sequencing and annotation.</title>
        <authorList>
            <consortium name="The Broad Institute Genomics Platform"/>
            <consortium name="The Broad Institute Genome Sequencing Center for Infectious Disease"/>
            <person name="Wu L."/>
            <person name="Ma J."/>
        </authorList>
    </citation>
    <scope>NUCLEOTIDE SEQUENCE [LARGE SCALE GENOMIC DNA]</scope>
    <source>
        <strain evidence="3">KCTC 12907</strain>
    </source>
</reference>
<organism evidence="2 3">
    <name type="scientific">Cohnella cellulosilytica</name>
    <dbReference type="NCBI Taxonomy" id="986710"/>
    <lineage>
        <taxon>Bacteria</taxon>
        <taxon>Bacillati</taxon>
        <taxon>Bacillota</taxon>
        <taxon>Bacilli</taxon>
        <taxon>Bacillales</taxon>
        <taxon>Paenibacillaceae</taxon>
        <taxon>Cohnella</taxon>
    </lineage>
</organism>
<sequence length="48" mass="4778">MSGGTASGTVRIGALGGELPESGGAEFARKGGKLTVRTVVNYDKVLIG</sequence>
<proteinExistence type="predicted"/>
<dbReference type="Proteomes" id="UP001596378">
    <property type="component" value="Unassembled WGS sequence"/>
</dbReference>